<dbReference type="AlphaFoldDB" id="F7NKB1"/>
<name>F7NKB1_9FIRM</name>
<dbReference type="EMBL" id="AFGF01000107">
    <property type="protein sequence ID" value="EGO63552.1"/>
    <property type="molecule type" value="Genomic_DNA"/>
</dbReference>
<evidence type="ECO:0008006" key="3">
    <source>
        <dbReference type="Google" id="ProtNLM"/>
    </source>
</evidence>
<evidence type="ECO:0000313" key="2">
    <source>
        <dbReference type="Proteomes" id="UP000003240"/>
    </source>
</evidence>
<dbReference type="SUPFAM" id="SSF159006">
    <property type="entry name" value="YopX-like"/>
    <property type="match status" value="1"/>
</dbReference>
<protein>
    <recommendedName>
        <fullName evidence="3">YopX protein domain-containing protein</fullName>
    </recommendedName>
</protein>
<dbReference type="Proteomes" id="UP000003240">
    <property type="component" value="Unassembled WGS sequence"/>
</dbReference>
<dbReference type="InterPro" id="IPR023385">
    <property type="entry name" value="YopX-like_C"/>
</dbReference>
<dbReference type="OrthoDB" id="1809393at2"/>
<comment type="caution">
    <text evidence="1">The sequence shown here is derived from an EMBL/GenBank/DDBJ whole genome shotgun (WGS) entry which is preliminary data.</text>
</comment>
<dbReference type="Gene3D" id="2.30.30.290">
    <property type="entry name" value="YopX-like domains"/>
    <property type="match status" value="1"/>
</dbReference>
<dbReference type="RefSeq" id="WP_004096180.1">
    <property type="nucleotide sequence ID" value="NZ_AFGF01000107.1"/>
</dbReference>
<gene>
    <name evidence="1" type="ORF">ALO_12621</name>
</gene>
<dbReference type="STRING" id="1009370.ALO_12621"/>
<evidence type="ECO:0000313" key="1">
    <source>
        <dbReference type="EMBL" id="EGO63552.1"/>
    </source>
</evidence>
<proteinExistence type="predicted"/>
<organism evidence="1 2">
    <name type="scientific">Acetonema longum DSM 6540</name>
    <dbReference type="NCBI Taxonomy" id="1009370"/>
    <lineage>
        <taxon>Bacteria</taxon>
        <taxon>Bacillati</taxon>
        <taxon>Bacillota</taxon>
        <taxon>Negativicutes</taxon>
        <taxon>Acetonemataceae</taxon>
        <taxon>Acetonema</taxon>
    </lineage>
</organism>
<keyword evidence="2" id="KW-1185">Reference proteome</keyword>
<reference evidence="1 2" key="1">
    <citation type="journal article" date="2011" name="EMBO J.">
        <title>Structural diversity of bacterial flagellar motors.</title>
        <authorList>
            <person name="Chen S."/>
            <person name="Beeby M."/>
            <person name="Murphy G.E."/>
            <person name="Leadbetter J.R."/>
            <person name="Hendrixson D.R."/>
            <person name="Briegel A."/>
            <person name="Li Z."/>
            <person name="Shi J."/>
            <person name="Tocheva E.I."/>
            <person name="Muller A."/>
            <person name="Dobro M.J."/>
            <person name="Jensen G.J."/>
        </authorList>
    </citation>
    <scope>NUCLEOTIDE SEQUENCE [LARGE SCALE GENOMIC DNA]</scope>
    <source>
        <strain evidence="1 2">DSM 6540</strain>
    </source>
</reference>
<accession>F7NKB1</accession>
<sequence length="130" mass="14638">MSREIKFRGKSLATGKWVIGYLVKMFGVISIMQFGDENTVYSVDPATVGQYTGFQDLYRGDICKDETGAIVEIIWSDRHQWAGLVIKGHRLSQGQTFPLWQWDPSKADLGQKLEKIGTRWDNPELLGGAS</sequence>